<dbReference type="Proteomes" id="UP001212163">
    <property type="component" value="Segment"/>
</dbReference>
<proteinExistence type="predicted"/>
<organism evidence="1 2">
    <name type="scientific">Pseudomonas phage PSV3</name>
    <dbReference type="NCBI Taxonomy" id="3003632"/>
    <lineage>
        <taxon>Viruses</taxon>
        <taxon>Duplodnaviria</taxon>
        <taxon>Heunggongvirae</taxon>
        <taxon>Uroviricota</taxon>
        <taxon>Caudoviricetes</taxon>
        <taxon>Jondennisvirinae</taxon>
        <taxon>Septimatrevirus</taxon>
    </lineage>
</organism>
<evidence type="ECO:0000313" key="1">
    <source>
        <dbReference type="EMBL" id="WBF77037.1"/>
    </source>
</evidence>
<dbReference type="EMBL" id="OP712479">
    <property type="protein sequence ID" value="WBF77037.1"/>
    <property type="molecule type" value="Genomic_DNA"/>
</dbReference>
<name>A0AAE9VWJ4_9CAUD</name>
<gene>
    <name evidence="1" type="ORF">PSV3_00336</name>
</gene>
<sequence length="43" mass="4868">MDIEELTKRVKKASVGRSLRALAAQCNVSGKLPTIARRWRYGH</sequence>
<protein>
    <submittedName>
        <fullName evidence="1">Uncharacterized protein</fullName>
    </submittedName>
</protein>
<accession>A0AAE9VWJ4</accession>
<reference evidence="1 2" key="1">
    <citation type="submission" date="2022-10" db="EMBL/GenBank/DDBJ databases">
        <authorList>
            <person name="Li J.H."/>
            <person name="Ding Y.F."/>
            <person name="Wei Y.L."/>
        </authorList>
    </citation>
    <scope>NUCLEOTIDE SEQUENCE [LARGE SCALE GENOMIC DNA]</scope>
</reference>
<keyword evidence="2" id="KW-1185">Reference proteome</keyword>
<evidence type="ECO:0000313" key="2">
    <source>
        <dbReference type="Proteomes" id="UP001212163"/>
    </source>
</evidence>